<dbReference type="AlphaFoldDB" id="B7JX50"/>
<dbReference type="Gene3D" id="3.40.630.10">
    <property type="entry name" value="Zn peptidases"/>
    <property type="match status" value="1"/>
</dbReference>
<evidence type="ECO:0000259" key="8">
    <source>
        <dbReference type="PROSITE" id="PS52035"/>
    </source>
</evidence>
<evidence type="ECO:0000256" key="3">
    <source>
        <dbReference type="ARBA" id="ARBA00022670"/>
    </source>
</evidence>
<dbReference type="OrthoDB" id="9811296at2"/>
<dbReference type="PROSITE" id="PS52035">
    <property type="entry name" value="PEPTIDASE_M14"/>
    <property type="match status" value="1"/>
</dbReference>
<dbReference type="GO" id="GO:0008270">
    <property type="term" value="F:zinc ion binding"/>
    <property type="evidence" value="ECO:0007669"/>
    <property type="project" value="InterPro"/>
</dbReference>
<dbReference type="eggNOG" id="COG2866">
    <property type="taxonomic scope" value="Bacteria"/>
</dbReference>
<gene>
    <name evidence="9" type="ordered locus">PCC8801_3057</name>
</gene>
<dbReference type="PANTHER" id="PTHR11705">
    <property type="entry name" value="PROTEASE FAMILY M14 CARBOXYPEPTIDASE A,B"/>
    <property type="match status" value="1"/>
</dbReference>
<keyword evidence="4" id="KW-0378">Hydrolase</keyword>
<organism evidence="9 10">
    <name type="scientific">Rippkaea orientalis (strain PCC 8801 / RF-1)</name>
    <name type="common">Cyanothece sp. (strain PCC 8801)</name>
    <dbReference type="NCBI Taxonomy" id="41431"/>
    <lineage>
        <taxon>Bacteria</taxon>
        <taxon>Bacillati</taxon>
        <taxon>Cyanobacteriota</taxon>
        <taxon>Cyanophyceae</taxon>
        <taxon>Oscillatoriophycideae</taxon>
        <taxon>Chroococcales</taxon>
        <taxon>Aphanothecaceae</taxon>
        <taxon>Rippkaea</taxon>
        <taxon>Rippkaea orientalis</taxon>
    </lineage>
</organism>
<dbReference type="CDD" id="cd06905">
    <property type="entry name" value="M14-like"/>
    <property type="match status" value="1"/>
</dbReference>
<evidence type="ECO:0000256" key="2">
    <source>
        <dbReference type="ARBA" id="ARBA00005988"/>
    </source>
</evidence>
<keyword evidence="10" id="KW-1185">Reference proteome</keyword>
<keyword evidence="3" id="KW-0645">Protease</keyword>
<accession>B7JX50</accession>
<comment type="cofactor">
    <cofactor evidence="1">
        <name>Zn(2+)</name>
        <dbReference type="ChEBI" id="CHEBI:29105"/>
    </cofactor>
</comment>
<evidence type="ECO:0000313" key="10">
    <source>
        <dbReference type="Proteomes" id="UP000008204"/>
    </source>
</evidence>
<dbReference type="PRINTS" id="PR00765">
    <property type="entry name" value="CRBOXYPTASEA"/>
</dbReference>
<comment type="similarity">
    <text evidence="2 7">Belongs to the peptidase M14 family.</text>
</comment>
<dbReference type="SMART" id="SM00631">
    <property type="entry name" value="Zn_pept"/>
    <property type="match status" value="1"/>
</dbReference>
<dbReference type="PANTHER" id="PTHR11705:SF143">
    <property type="entry name" value="SLL0236 PROTEIN"/>
    <property type="match status" value="1"/>
</dbReference>
<evidence type="ECO:0000256" key="1">
    <source>
        <dbReference type="ARBA" id="ARBA00001947"/>
    </source>
</evidence>
<dbReference type="InterPro" id="IPR000834">
    <property type="entry name" value="Peptidase_M14"/>
</dbReference>
<dbReference type="GO" id="GO:0006508">
    <property type="term" value="P:proteolysis"/>
    <property type="evidence" value="ECO:0007669"/>
    <property type="project" value="UniProtKB-KW"/>
</dbReference>
<dbReference type="GO" id="GO:0004181">
    <property type="term" value="F:metallocarboxypeptidase activity"/>
    <property type="evidence" value="ECO:0007669"/>
    <property type="project" value="InterPro"/>
</dbReference>
<dbReference type="STRING" id="41431.PCC8801_3057"/>
<dbReference type="SUPFAM" id="SSF53187">
    <property type="entry name" value="Zn-dependent exopeptidases"/>
    <property type="match status" value="1"/>
</dbReference>
<evidence type="ECO:0000256" key="5">
    <source>
        <dbReference type="ARBA" id="ARBA00022833"/>
    </source>
</evidence>
<feature type="domain" description="Peptidase M14" evidence="8">
    <location>
        <begin position="8"/>
        <end position="367"/>
    </location>
</feature>
<evidence type="ECO:0000256" key="7">
    <source>
        <dbReference type="PROSITE-ProRule" id="PRU01379"/>
    </source>
</evidence>
<evidence type="ECO:0000313" key="9">
    <source>
        <dbReference type="EMBL" id="ACK67038.1"/>
    </source>
</evidence>
<dbReference type="Pfam" id="PF00246">
    <property type="entry name" value="Peptidase_M14"/>
    <property type="match status" value="1"/>
</dbReference>
<keyword evidence="5" id="KW-0862">Zinc</keyword>
<sequence>MISFDFSHYYTYTELVDYLNQMATHYPQLVQLKTIGQSYAGRDIWVMILTNQKTGNYLEKPGYWIDANTHAGEVTGSAVACYIIYQLLTQYPNDPAIARLLDKYTVYVLPRLAVDGAEKYLTSPHWLRSSIRPYPYPDEQDGLHREDINGDGLILEMRIKDDCGAWKVSELDPRIMVHREPEEFGGTYYTLLSEGLIRNYDGYGFKIAPPVEGMDFNRNYPHLWAPEGKQKGSGDFPLSEPETRAEVEFWQENRNINGFISYHTYGAVILRPYSNHSDDELPLSDLEIYKILGNKGKKLTGYDCVSIYHGFRYHSQDFTYGAMDDYAYDHFGWFGFTIELWDIATESGVIKQDHRIWNIDHPPEDDLKMLQWNDEKLGGEGFINWQPFDHPQLGEVEIGGWNYKTCWQNAPAKFLPDLCQKQYNFAVSQALLCPLLAIARTDITYQGGDIYYVVVQVENQGFLPTYTSKKALERKAVRPIEVILSLPDGVTLISGHLEQEIDHLEGRSNKVLSWLAKGTDYRRQVEWVIKGHSGAEIEVTVCSERAGTVRTSLSLIHNDCFTGEPHGS</sequence>
<dbReference type="RefSeq" id="WP_012596299.1">
    <property type="nucleotide sequence ID" value="NC_011726.1"/>
</dbReference>
<dbReference type="KEGG" id="cyp:PCC8801_3057"/>
<dbReference type="Proteomes" id="UP000008204">
    <property type="component" value="Chromosome"/>
</dbReference>
<name>B7JX50_RIPO1</name>
<evidence type="ECO:0000256" key="4">
    <source>
        <dbReference type="ARBA" id="ARBA00022801"/>
    </source>
</evidence>
<proteinExistence type="inferred from homology"/>
<dbReference type="GO" id="GO:0005615">
    <property type="term" value="C:extracellular space"/>
    <property type="evidence" value="ECO:0007669"/>
    <property type="project" value="TreeGrafter"/>
</dbReference>
<protein>
    <submittedName>
        <fullName evidence="9">Peptidase M14 carboxypeptidase A</fullName>
    </submittedName>
</protein>
<keyword evidence="6" id="KW-0482">Metalloprotease</keyword>
<dbReference type="HOGENOM" id="CLU_028657_0_0_3"/>
<dbReference type="EMBL" id="CP001287">
    <property type="protein sequence ID" value="ACK67038.1"/>
    <property type="molecule type" value="Genomic_DNA"/>
</dbReference>
<feature type="active site" description="Proton donor/acceptor" evidence="7">
    <location>
        <position position="339"/>
    </location>
</feature>
<keyword evidence="9" id="KW-0121">Carboxypeptidase</keyword>
<reference evidence="10" key="1">
    <citation type="journal article" date="2011" name="MBio">
        <title>Novel metabolic attributes of the genus Cyanothece, comprising a group of unicellular nitrogen-fixing Cyanobacteria.</title>
        <authorList>
            <person name="Bandyopadhyay A."/>
            <person name="Elvitigala T."/>
            <person name="Welsh E."/>
            <person name="Stockel J."/>
            <person name="Liberton M."/>
            <person name="Min H."/>
            <person name="Sherman L.A."/>
            <person name="Pakrasi H.B."/>
        </authorList>
    </citation>
    <scope>NUCLEOTIDE SEQUENCE [LARGE SCALE GENOMIC DNA]</scope>
    <source>
        <strain evidence="10">PCC 8801</strain>
    </source>
</reference>
<evidence type="ECO:0000256" key="6">
    <source>
        <dbReference type="ARBA" id="ARBA00023049"/>
    </source>
</evidence>